<feature type="binding site" evidence="6">
    <location>
        <position position="255"/>
    </location>
    <ligand>
        <name>Mg(2+)</name>
        <dbReference type="ChEBI" id="CHEBI:18420"/>
    </ligand>
</feature>
<feature type="binding site" evidence="6">
    <location>
        <position position="230"/>
    </location>
    <ligand>
        <name>K(+)</name>
        <dbReference type="ChEBI" id="CHEBI:29103"/>
    </ligand>
</feature>
<dbReference type="RefSeq" id="WP_104752707.1">
    <property type="nucleotide sequence ID" value="NZ_FZMF01000040.1"/>
</dbReference>
<evidence type="ECO:0000313" key="10">
    <source>
        <dbReference type="Proteomes" id="UP001595783"/>
    </source>
</evidence>
<keyword evidence="3 6" id="KW-0547">Nucleotide-binding</keyword>
<evidence type="ECO:0000256" key="3">
    <source>
        <dbReference type="ARBA" id="ARBA00022741"/>
    </source>
</evidence>
<accession>A0ABV7ZH78</accession>
<reference evidence="10" key="1">
    <citation type="journal article" date="2019" name="Int. J. Syst. Evol. Microbiol.">
        <title>The Global Catalogue of Microorganisms (GCM) 10K type strain sequencing project: providing services to taxonomists for standard genome sequencing and annotation.</title>
        <authorList>
            <consortium name="The Broad Institute Genomics Platform"/>
            <consortium name="The Broad Institute Genome Sequencing Center for Infectious Disease"/>
            <person name="Wu L."/>
            <person name="Ma J."/>
        </authorList>
    </citation>
    <scope>NUCLEOTIDE SEQUENCE [LARGE SCALE GENOMIC DNA]</scope>
    <source>
        <strain evidence="10">CCUG 53816</strain>
    </source>
</reference>
<comment type="caution">
    <text evidence="9">The sequence shown here is derived from an EMBL/GenBank/DDBJ whole genome shotgun (WGS) entry which is preliminary data.</text>
</comment>
<feature type="binding site" evidence="6">
    <location>
        <begin position="230"/>
        <end position="235"/>
    </location>
    <ligand>
        <name>GTP</name>
        <dbReference type="ChEBI" id="CHEBI:37565"/>
    </ligand>
</feature>
<dbReference type="Gene3D" id="3.40.50.300">
    <property type="entry name" value="P-loop containing nucleotide triphosphate hydrolases"/>
    <property type="match status" value="1"/>
</dbReference>
<dbReference type="NCBIfam" id="TIGR00450">
    <property type="entry name" value="mnmE_trmE_thdF"/>
    <property type="match status" value="1"/>
</dbReference>
<proteinExistence type="inferred from homology"/>
<dbReference type="Proteomes" id="UP001595783">
    <property type="component" value="Unassembled WGS sequence"/>
</dbReference>
<dbReference type="InterPro" id="IPR027266">
    <property type="entry name" value="TrmE/GcvT-like"/>
</dbReference>
<dbReference type="Pfam" id="PF01926">
    <property type="entry name" value="MMR_HSR1"/>
    <property type="match status" value="1"/>
</dbReference>
<organism evidence="9 10">
    <name type="scientific">Helicobacter baculiformis</name>
    <dbReference type="NCBI Taxonomy" id="427351"/>
    <lineage>
        <taxon>Bacteria</taxon>
        <taxon>Pseudomonadati</taxon>
        <taxon>Campylobacterota</taxon>
        <taxon>Epsilonproteobacteria</taxon>
        <taxon>Campylobacterales</taxon>
        <taxon>Helicobacteraceae</taxon>
        <taxon>Helicobacter</taxon>
    </lineage>
</organism>
<dbReference type="PROSITE" id="PS51709">
    <property type="entry name" value="G_TRME"/>
    <property type="match status" value="1"/>
</dbReference>
<evidence type="ECO:0000256" key="2">
    <source>
        <dbReference type="ARBA" id="ARBA00022694"/>
    </source>
</evidence>
<keyword evidence="6" id="KW-0963">Cytoplasm</keyword>
<keyword evidence="5 6" id="KW-0342">GTP-binding</keyword>
<feature type="binding site" evidence="6">
    <location>
        <position position="85"/>
    </location>
    <ligand>
        <name>(6S)-5-formyl-5,6,7,8-tetrahydrofolate</name>
        <dbReference type="ChEBI" id="CHEBI:57457"/>
    </ligand>
</feature>
<feature type="binding site" evidence="6">
    <location>
        <position position="251"/>
    </location>
    <ligand>
        <name>K(+)</name>
        <dbReference type="ChEBI" id="CHEBI:29103"/>
    </ligand>
</feature>
<dbReference type="Gene3D" id="3.30.1360.120">
    <property type="entry name" value="Probable tRNA modification gtpase trme, domain 1"/>
    <property type="match status" value="1"/>
</dbReference>
<dbReference type="CDD" id="cd14858">
    <property type="entry name" value="TrmE_N"/>
    <property type="match status" value="1"/>
</dbReference>
<dbReference type="InterPro" id="IPR031168">
    <property type="entry name" value="G_TrmE"/>
</dbReference>
<gene>
    <name evidence="6 9" type="primary">mnmE</name>
    <name evidence="6" type="synonym">trmE</name>
    <name evidence="9" type="ORF">ACFOPX_00225</name>
</gene>
<keyword evidence="10" id="KW-1185">Reference proteome</keyword>
<comment type="subcellular location">
    <subcellularLocation>
        <location evidence="6">Cytoplasm</location>
    </subcellularLocation>
</comment>
<evidence type="ECO:0000256" key="1">
    <source>
        <dbReference type="ARBA" id="ARBA00011043"/>
    </source>
</evidence>
<keyword evidence="6" id="KW-0479">Metal-binding</keyword>
<evidence type="ECO:0000256" key="4">
    <source>
        <dbReference type="ARBA" id="ARBA00022958"/>
    </source>
</evidence>
<evidence type="ECO:0000259" key="8">
    <source>
        <dbReference type="PROSITE" id="PS51709"/>
    </source>
</evidence>
<keyword evidence="2 6" id="KW-0819">tRNA processing</keyword>
<comment type="cofactor">
    <cofactor evidence="6">
        <name>K(+)</name>
        <dbReference type="ChEBI" id="CHEBI:29103"/>
    </cofactor>
    <text evidence="6">Binds 1 potassium ion per subunit.</text>
</comment>
<dbReference type="Pfam" id="PF12631">
    <property type="entry name" value="MnmE_helical"/>
    <property type="match status" value="1"/>
</dbReference>
<dbReference type="InterPro" id="IPR018948">
    <property type="entry name" value="GTP-bd_TrmE_N"/>
</dbReference>
<dbReference type="NCBIfam" id="TIGR00231">
    <property type="entry name" value="small_GTP"/>
    <property type="match status" value="1"/>
</dbReference>
<dbReference type="SUPFAM" id="SSF103025">
    <property type="entry name" value="Folate-binding domain"/>
    <property type="match status" value="1"/>
</dbReference>
<comment type="caution">
    <text evidence="6">Lacks conserved residue(s) required for the propagation of feature annotation.</text>
</comment>
<dbReference type="Gene3D" id="1.20.120.430">
    <property type="entry name" value="tRNA modification GTPase MnmE domain 2"/>
    <property type="match status" value="1"/>
</dbReference>
<comment type="similarity">
    <text evidence="1 6 7">Belongs to the TRAFAC class TrmE-Era-EngA-EngB-Septin-like GTPase superfamily. TrmE GTPase family.</text>
</comment>
<comment type="subunit">
    <text evidence="6">Homodimer. Heterotetramer of two MnmE and two MnmG subunits.</text>
</comment>
<evidence type="ECO:0000256" key="5">
    <source>
        <dbReference type="ARBA" id="ARBA00023134"/>
    </source>
</evidence>
<dbReference type="PANTHER" id="PTHR42714">
    <property type="entry name" value="TRNA MODIFICATION GTPASE GTPBP3"/>
    <property type="match status" value="1"/>
</dbReference>
<dbReference type="HAMAP" id="MF_00379">
    <property type="entry name" value="GTPase_MnmE"/>
    <property type="match status" value="1"/>
</dbReference>
<dbReference type="EC" id="3.6.-.-" evidence="6"/>
<dbReference type="EMBL" id="JBHRZO010000001">
    <property type="protein sequence ID" value="MFC3846964.1"/>
    <property type="molecule type" value="Genomic_DNA"/>
</dbReference>
<dbReference type="SUPFAM" id="SSF52540">
    <property type="entry name" value="P-loop containing nucleoside triphosphate hydrolases"/>
    <property type="match status" value="1"/>
</dbReference>
<dbReference type="PANTHER" id="PTHR42714:SF2">
    <property type="entry name" value="TRNA MODIFICATION GTPASE GTPBP3, MITOCHONDRIAL"/>
    <property type="match status" value="1"/>
</dbReference>
<protein>
    <recommendedName>
        <fullName evidence="6">tRNA modification GTPase MnmE</fullName>
        <ecNumber evidence="6">3.6.-.-</ecNumber>
    </recommendedName>
</protein>
<evidence type="ECO:0000256" key="7">
    <source>
        <dbReference type="RuleBase" id="RU003313"/>
    </source>
</evidence>
<keyword evidence="4 6" id="KW-0630">Potassium</keyword>
<dbReference type="InterPro" id="IPR027368">
    <property type="entry name" value="MnmE_dom2"/>
</dbReference>
<feature type="binding site" evidence="6">
    <location>
        <begin position="249"/>
        <end position="255"/>
    </location>
    <ligand>
        <name>GTP</name>
        <dbReference type="ChEBI" id="CHEBI:37565"/>
    </ligand>
</feature>
<feature type="binding site" evidence="6">
    <location>
        <begin position="274"/>
        <end position="277"/>
    </location>
    <ligand>
        <name>GTP</name>
        <dbReference type="ChEBI" id="CHEBI:37565"/>
    </ligand>
</feature>
<dbReference type="InterPro" id="IPR025867">
    <property type="entry name" value="MnmE_helical"/>
</dbReference>
<feature type="binding site" evidence="6">
    <location>
        <position position="459"/>
    </location>
    <ligand>
        <name>(6S)-5-formyl-5,6,7,8-tetrahydrofolate</name>
        <dbReference type="ChEBI" id="CHEBI:57457"/>
    </ligand>
</feature>
<feature type="binding site" evidence="6">
    <location>
        <position position="249"/>
    </location>
    <ligand>
        <name>K(+)</name>
        <dbReference type="ChEBI" id="CHEBI:29103"/>
    </ligand>
</feature>
<feature type="binding site" evidence="6">
    <location>
        <position position="234"/>
    </location>
    <ligand>
        <name>Mg(2+)</name>
        <dbReference type="ChEBI" id="CHEBI:18420"/>
    </ligand>
</feature>
<feature type="domain" description="TrmE-type G" evidence="8">
    <location>
        <begin position="220"/>
        <end position="383"/>
    </location>
</feature>
<dbReference type="Pfam" id="PF10396">
    <property type="entry name" value="TrmE_N"/>
    <property type="match status" value="1"/>
</dbReference>
<dbReference type="InterPro" id="IPR027417">
    <property type="entry name" value="P-loop_NTPase"/>
</dbReference>
<keyword evidence="6" id="KW-0378">Hydrolase</keyword>
<feature type="binding site" evidence="6">
    <location>
        <position position="254"/>
    </location>
    <ligand>
        <name>K(+)</name>
        <dbReference type="ChEBI" id="CHEBI:29103"/>
    </ligand>
</feature>
<feature type="binding site" evidence="6">
    <location>
        <position position="124"/>
    </location>
    <ligand>
        <name>(6S)-5-formyl-5,6,7,8-tetrahydrofolate</name>
        <dbReference type="ChEBI" id="CHEBI:57457"/>
    </ligand>
</feature>
<sequence>MISTSPNPSTIVAIATPPGLGAIAIVKMSGPKSLEILQALSKRAHFTPRHATLISVYDAQNALLDECLALYFKAPYSYTAEDVVEIQCHGGLVVTRLILEACLAQGAILAQNGAFTKRAFLNGRLDMSQVDALARILEAKNANYAKTMARQLKGALKDFVHMIRHALLELLASSEVLIDYAEEDLPLDLNTSMQTKLQQTLNKLQSTLSISQSKAAHLEGYRLSIVGKPNVGKSSFLNALLLEERALVSEIAGTTRDTIEEVINLHGSSLRIIDTAGIRPSEDKIESLGIAKSLQSMQESDIIVILFDLSRPLDDQDKYILELLQAQSHKNLCLIFNKNDCPFQLDTQAILDALPSLRLPPLFLNTKEPCLPLLKEALKPLFEEDNFNDDVILASLNQQEALERTIAHLQEATRTLEDSELELFSYHLKDALESIATITKPYQTEEMLDALFSQFCLGK</sequence>
<evidence type="ECO:0000313" key="9">
    <source>
        <dbReference type="EMBL" id="MFC3846964.1"/>
    </source>
</evidence>
<name>A0ABV7ZH78_9HELI</name>
<dbReference type="InterPro" id="IPR004520">
    <property type="entry name" value="GTPase_MnmE"/>
</dbReference>
<dbReference type="InterPro" id="IPR005225">
    <property type="entry name" value="Small_GTP-bd"/>
</dbReference>
<feature type="binding site" evidence="6">
    <location>
        <position position="27"/>
    </location>
    <ligand>
        <name>(6S)-5-formyl-5,6,7,8-tetrahydrofolate</name>
        <dbReference type="ChEBI" id="CHEBI:57457"/>
    </ligand>
</feature>
<comment type="function">
    <text evidence="6">Exhibits a very high intrinsic GTPase hydrolysis rate. Involved in the addition of a carboxymethylaminomethyl (cmnm) group at the wobble position (U34) of certain tRNAs, forming tRNA-cmnm(5)s(2)U34.</text>
</comment>
<keyword evidence="6" id="KW-0460">Magnesium</keyword>
<dbReference type="InterPro" id="IPR006073">
    <property type="entry name" value="GTP-bd"/>
</dbReference>
<evidence type="ECO:0000256" key="6">
    <source>
        <dbReference type="HAMAP-Rule" id="MF_00379"/>
    </source>
</evidence>
<dbReference type="CDD" id="cd04164">
    <property type="entry name" value="trmE"/>
    <property type="match status" value="1"/>
</dbReference>